<dbReference type="Pfam" id="PF17964">
    <property type="entry name" value="Big_10"/>
    <property type="match status" value="1"/>
</dbReference>
<dbReference type="Gene3D" id="2.60.40.3710">
    <property type="match status" value="1"/>
</dbReference>
<dbReference type="GO" id="GO:0071555">
    <property type="term" value="P:cell wall organization"/>
    <property type="evidence" value="ECO:0007669"/>
    <property type="project" value="UniProtKB-UniRule"/>
</dbReference>
<dbReference type="RefSeq" id="WP_184365379.1">
    <property type="nucleotide sequence ID" value="NZ_BAAAKM010000126.1"/>
</dbReference>
<keyword evidence="2" id="KW-0808">Transferase</keyword>
<feature type="region of interest" description="Disordered" evidence="8">
    <location>
        <begin position="436"/>
        <end position="455"/>
    </location>
</feature>
<evidence type="ECO:0000256" key="5">
    <source>
        <dbReference type="ARBA" id="ARBA00023315"/>
    </source>
</evidence>
<keyword evidence="12" id="KW-1185">Reference proteome</keyword>
<evidence type="ECO:0000256" key="2">
    <source>
        <dbReference type="ARBA" id="ARBA00022679"/>
    </source>
</evidence>
<dbReference type="Pfam" id="PF03734">
    <property type="entry name" value="YkuD"/>
    <property type="match status" value="1"/>
</dbReference>
<keyword evidence="5" id="KW-0012">Acyltransferase</keyword>
<feature type="chain" id="PRO_5038539327" evidence="9">
    <location>
        <begin position="28"/>
        <end position="455"/>
    </location>
</feature>
<dbReference type="PROSITE" id="PS51257">
    <property type="entry name" value="PROKAR_LIPOPROTEIN"/>
    <property type="match status" value="1"/>
</dbReference>
<dbReference type="PANTHER" id="PTHR30582">
    <property type="entry name" value="L,D-TRANSPEPTIDASE"/>
    <property type="match status" value="1"/>
</dbReference>
<sequence length="455" mass="48198">MKRRTTQPRLAVTAAALVLLAAGCTSGGGDEPGGASAPEGSGQEQEQEQGPRVEITPAPGATGVAPNTPVRVESADGTITDVRIEQAAADGTAEGETGTGAGGQGPESSADEEDPFAVTGTLSEAGDAWISDWNLMPGAAVTVTVTAADADGEETETVSEFTTLEAVPGQRLELASNFPNSGDVVGVGMPVIINFDLPVTHKAQVENSIEVTAEQETEGAWNWVTDEMAVFRPKEYWDPYQEITVDLRLAGVEAADGVYGVANHRIEFEVGRELISTMHVPDHEMNVTVDGETVRSIPVSNGAAEERFDTTTSGTHLTMEKYESLVMDSATVGIPEGEPGYYRLDVDWAVRTSNSGEFTHAAPWNSDNLGSANTSNGCTNMSVEDARWFHDQSLMGDILETTGTDRELEWDNGWGYYQRSWDEWLSHSVTGEPQIIGGTGTDGSGTPGSVHGEGL</sequence>
<feature type="active site" description="Proton donor/acceptor" evidence="7">
    <location>
        <position position="360"/>
    </location>
</feature>
<keyword evidence="6 7" id="KW-0961">Cell wall biogenesis/degradation</keyword>
<gene>
    <name evidence="11" type="ORF">HNR07_002894</name>
</gene>
<dbReference type="CDD" id="cd16913">
    <property type="entry name" value="YkuD_like"/>
    <property type="match status" value="1"/>
</dbReference>
<keyword evidence="11" id="KW-0449">Lipoprotein</keyword>
<feature type="signal peptide" evidence="9">
    <location>
        <begin position="1"/>
        <end position="27"/>
    </location>
</feature>
<dbReference type="InterPro" id="IPR050979">
    <property type="entry name" value="LD-transpeptidase"/>
</dbReference>
<evidence type="ECO:0000256" key="3">
    <source>
        <dbReference type="ARBA" id="ARBA00022960"/>
    </source>
</evidence>
<evidence type="ECO:0000256" key="9">
    <source>
        <dbReference type="SAM" id="SignalP"/>
    </source>
</evidence>
<feature type="active site" description="Nucleophile" evidence="7">
    <location>
        <position position="378"/>
    </location>
</feature>
<protein>
    <submittedName>
        <fullName evidence="11">Lipoprotein-anchoring transpeptidase ErfK/SrfK</fullName>
    </submittedName>
</protein>
<evidence type="ECO:0000313" key="12">
    <source>
        <dbReference type="Proteomes" id="UP000579647"/>
    </source>
</evidence>
<dbReference type="Gene3D" id="2.40.440.10">
    <property type="entry name" value="L,D-transpeptidase catalytic domain-like"/>
    <property type="match status" value="1"/>
</dbReference>
<feature type="compositionally biased region" description="Gly residues" evidence="8">
    <location>
        <begin position="437"/>
        <end position="455"/>
    </location>
</feature>
<dbReference type="GO" id="GO:0008360">
    <property type="term" value="P:regulation of cell shape"/>
    <property type="evidence" value="ECO:0007669"/>
    <property type="project" value="UniProtKB-UniRule"/>
</dbReference>
<dbReference type="AlphaFoldDB" id="A0A840WJ97"/>
<keyword evidence="9" id="KW-0732">Signal</keyword>
<keyword evidence="3 7" id="KW-0133">Cell shape</keyword>
<dbReference type="Gene3D" id="2.60.40.3780">
    <property type="match status" value="1"/>
</dbReference>
<dbReference type="CDD" id="cd13432">
    <property type="entry name" value="LDT_IgD_like_2"/>
    <property type="match status" value="1"/>
</dbReference>
<comment type="pathway">
    <text evidence="1 7">Cell wall biogenesis; peptidoglycan biosynthesis.</text>
</comment>
<dbReference type="GO" id="GO:0071972">
    <property type="term" value="F:peptidoglycan L,D-transpeptidase activity"/>
    <property type="evidence" value="ECO:0007669"/>
    <property type="project" value="TreeGrafter"/>
</dbReference>
<dbReference type="GO" id="GO:0018104">
    <property type="term" value="P:peptidoglycan-protein cross-linking"/>
    <property type="evidence" value="ECO:0007669"/>
    <property type="project" value="TreeGrafter"/>
</dbReference>
<name>A0A840WJ97_9ACTN</name>
<proteinExistence type="predicted"/>
<evidence type="ECO:0000256" key="1">
    <source>
        <dbReference type="ARBA" id="ARBA00004752"/>
    </source>
</evidence>
<evidence type="ECO:0000313" key="11">
    <source>
        <dbReference type="EMBL" id="MBB5491757.1"/>
    </source>
</evidence>
<comment type="caution">
    <text evidence="11">The sequence shown here is derived from an EMBL/GenBank/DDBJ whole genome shotgun (WGS) entry which is preliminary data.</text>
</comment>
<feature type="domain" description="L,D-TPase catalytic" evidence="10">
    <location>
        <begin position="274"/>
        <end position="402"/>
    </location>
</feature>
<feature type="compositionally biased region" description="Low complexity" evidence="8">
    <location>
        <begin position="85"/>
        <end position="96"/>
    </location>
</feature>
<dbReference type="Proteomes" id="UP000579647">
    <property type="component" value="Unassembled WGS sequence"/>
</dbReference>
<evidence type="ECO:0000256" key="7">
    <source>
        <dbReference type="PROSITE-ProRule" id="PRU01373"/>
    </source>
</evidence>
<dbReference type="GO" id="GO:0005576">
    <property type="term" value="C:extracellular region"/>
    <property type="evidence" value="ECO:0007669"/>
    <property type="project" value="TreeGrafter"/>
</dbReference>
<dbReference type="PROSITE" id="PS52029">
    <property type="entry name" value="LD_TPASE"/>
    <property type="match status" value="1"/>
</dbReference>
<reference evidence="11 12" key="1">
    <citation type="submission" date="2020-08" db="EMBL/GenBank/DDBJ databases">
        <title>Sequencing the genomes of 1000 actinobacteria strains.</title>
        <authorList>
            <person name="Klenk H.-P."/>
        </authorList>
    </citation>
    <scope>NUCLEOTIDE SEQUENCE [LARGE SCALE GENOMIC DNA]</scope>
    <source>
        <strain evidence="11 12">DSM 44598</strain>
    </source>
</reference>
<evidence type="ECO:0000256" key="4">
    <source>
        <dbReference type="ARBA" id="ARBA00022984"/>
    </source>
</evidence>
<dbReference type="EMBL" id="JACHDO010000001">
    <property type="protein sequence ID" value="MBB5491757.1"/>
    <property type="molecule type" value="Genomic_DNA"/>
</dbReference>
<dbReference type="GO" id="GO:0016746">
    <property type="term" value="F:acyltransferase activity"/>
    <property type="evidence" value="ECO:0007669"/>
    <property type="project" value="UniProtKB-KW"/>
</dbReference>
<dbReference type="PANTHER" id="PTHR30582:SF2">
    <property type="entry name" value="L,D-TRANSPEPTIDASE YCIB-RELATED"/>
    <property type="match status" value="1"/>
</dbReference>
<organism evidence="11 12">
    <name type="scientific">Nocardiopsis metallicus</name>
    <dbReference type="NCBI Taxonomy" id="179819"/>
    <lineage>
        <taxon>Bacteria</taxon>
        <taxon>Bacillati</taxon>
        <taxon>Actinomycetota</taxon>
        <taxon>Actinomycetes</taxon>
        <taxon>Streptosporangiales</taxon>
        <taxon>Nocardiopsidaceae</taxon>
        <taxon>Nocardiopsis</taxon>
    </lineage>
</organism>
<feature type="compositionally biased region" description="Low complexity" evidence="8">
    <location>
        <begin position="39"/>
        <end position="50"/>
    </location>
</feature>
<feature type="region of interest" description="Disordered" evidence="8">
    <location>
        <begin position="23"/>
        <end position="114"/>
    </location>
</feature>
<dbReference type="InterPro" id="IPR041280">
    <property type="entry name" value="Big_10"/>
</dbReference>
<dbReference type="SUPFAM" id="SSF141523">
    <property type="entry name" value="L,D-transpeptidase catalytic domain-like"/>
    <property type="match status" value="1"/>
</dbReference>
<dbReference type="InterPro" id="IPR005490">
    <property type="entry name" value="LD_TPept_cat_dom"/>
</dbReference>
<dbReference type="UniPathway" id="UPA00219"/>
<evidence type="ECO:0000256" key="6">
    <source>
        <dbReference type="ARBA" id="ARBA00023316"/>
    </source>
</evidence>
<evidence type="ECO:0000256" key="8">
    <source>
        <dbReference type="SAM" id="MobiDB-lite"/>
    </source>
</evidence>
<evidence type="ECO:0000259" key="10">
    <source>
        <dbReference type="PROSITE" id="PS52029"/>
    </source>
</evidence>
<dbReference type="InterPro" id="IPR038063">
    <property type="entry name" value="Transpep_catalytic_dom"/>
</dbReference>
<keyword evidence="4 7" id="KW-0573">Peptidoglycan synthesis</keyword>
<accession>A0A840WJ97</accession>